<protein>
    <submittedName>
        <fullName evidence="2">Uncharacterized protein</fullName>
    </submittedName>
</protein>
<accession>A0AAE0KPU3</accession>
<feature type="compositionally biased region" description="Gly residues" evidence="1">
    <location>
        <begin position="317"/>
        <end position="329"/>
    </location>
</feature>
<feature type="compositionally biased region" description="Polar residues" evidence="1">
    <location>
        <begin position="294"/>
        <end position="304"/>
    </location>
</feature>
<dbReference type="EMBL" id="LGRX02021798">
    <property type="protein sequence ID" value="KAK3256293.1"/>
    <property type="molecule type" value="Genomic_DNA"/>
</dbReference>
<feature type="region of interest" description="Disordered" evidence="1">
    <location>
        <begin position="257"/>
        <end position="347"/>
    </location>
</feature>
<gene>
    <name evidence="2" type="ORF">CYMTET_34564</name>
</gene>
<reference evidence="2 3" key="1">
    <citation type="journal article" date="2015" name="Genome Biol. Evol.">
        <title>Comparative Genomics of a Bacterivorous Green Alga Reveals Evolutionary Causalities and Consequences of Phago-Mixotrophic Mode of Nutrition.</title>
        <authorList>
            <person name="Burns J.A."/>
            <person name="Paasch A."/>
            <person name="Narechania A."/>
            <person name="Kim E."/>
        </authorList>
    </citation>
    <scope>NUCLEOTIDE SEQUENCE [LARGE SCALE GENOMIC DNA]</scope>
    <source>
        <strain evidence="2 3">PLY_AMNH</strain>
    </source>
</reference>
<feature type="non-terminal residue" evidence="2">
    <location>
        <position position="1"/>
    </location>
</feature>
<sequence length="411" mass="43293">FEGETQGNSSVCAERLREGQNPPYIVLNENTKTDAVKAFYRQYSRALCMVFVVFTVRHALHKLWRRLDSLNTNGMPQALLFPFSEITVMIIALTTSSQSAGFMLGVMEWDTAVPALLCLAGVAALMLLGAQKIRHGLCSKSPLACYVEIDMKHGDDERLLAFERLYIREALSINSTSAVWLSPAETPLLLRINPLWRLAEAARSLSGHGPPKGEGAAGGASLSPCASNGPAVYVVDKGSGQVASWAWKDLSSSSFASLPDTPRTPLAGGGSLRGAPFSGSFKSPPGSFALGSPEASTEHLNSIAESECDGSRDGQGSVEGCGGRGVGGGDGEEGGDMAELDRDDVPDSISSLSRSGFVLRCGVSSWATAGTAPIFCARVAPLTFSLTTSWIRGGRQPPPLPSEHAPPSCAC</sequence>
<feature type="compositionally biased region" description="Low complexity" evidence="1">
    <location>
        <begin position="274"/>
        <end position="289"/>
    </location>
</feature>
<evidence type="ECO:0000313" key="3">
    <source>
        <dbReference type="Proteomes" id="UP001190700"/>
    </source>
</evidence>
<evidence type="ECO:0000313" key="2">
    <source>
        <dbReference type="EMBL" id="KAK3256293.1"/>
    </source>
</evidence>
<proteinExistence type="predicted"/>
<dbReference type="Proteomes" id="UP001190700">
    <property type="component" value="Unassembled WGS sequence"/>
</dbReference>
<name>A0AAE0KPU3_9CHLO</name>
<organism evidence="2 3">
    <name type="scientific">Cymbomonas tetramitiformis</name>
    <dbReference type="NCBI Taxonomy" id="36881"/>
    <lineage>
        <taxon>Eukaryota</taxon>
        <taxon>Viridiplantae</taxon>
        <taxon>Chlorophyta</taxon>
        <taxon>Pyramimonadophyceae</taxon>
        <taxon>Pyramimonadales</taxon>
        <taxon>Pyramimonadaceae</taxon>
        <taxon>Cymbomonas</taxon>
    </lineage>
</organism>
<dbReference type="AlphaFoldDB" id="A0AAE0KPU3"/>
<keyword evidence="3" id="KW-1185">Reference proteome</keyword>
<evidence type="ECO:0000256" key="1">
    <source>
        <dbReference type="SAM" id="MobiDB-lite"/>
    </source>
</evidence>
<comment type="caution">
    <text evidence="2">The sequence shown here is derived from an EMBL/GenBank/DDBJ whole genome shotgun (WGS) entry which is preliminary data.</text>
</comment>